<dbReference type="OrthoDB" id="1002412at2759"/>
<dbReference type="EMBL" id="JAIQCV010000009">
    <property type="protein sequence ID" value="KAH1063340.1"/>
    <property type="molecule type" value="Genomic_DNA"/>
</dbReference>
<organism evidence="1 2">
    <name type="scientific">Gossypium stocksii</name>
    <dbReference type="NCBI Taxonomy" id="47602"/>
    <lineage>
        <taxon>Eukaryota</taxon>
        <taxon>Viridiplantae</taxon>
        <taxon>Streptophyta</taxon>
        <taxon>Embryophyta</taxon>
        <taxon>Tracheophyta</taxon>
        <taxon>Spermatophyta</taxon>
        <taxon>Magnoliopsida</taxon>
        <taxon>eudicotyledons</taxon>
        <taxon>Gunneridae</taxon>
        <taxon>Pentapetalae</taxon>
        <taxon>rosids</taxon>
        <taxon>malvids</taxon>
        <taxon>Malvales</taxon>
        <taxon>Malvaceae</taxon>
        <taxon>Malvoideae</taxon>
        <taxon>Gossypium</taxon>
    </lineage>
</organism>
<dbReference type="Proteomes" id="UP000828251">
    <property type="component" value="Unassembled WGS sequence"/>
</dbReference>
<evidence type="ECO:0000313" key="2">
    <source>
        <dbReference type="Proteomes" id="UP000828251"/>
    </source>
</evidence>
<keyword evidence="2" id="KW-1185">Reference proteome</keyword>
<reference evidence="1 2" key="1">
    <citation type="journal article" date="2021" name="Plant Biotechnol. J.">
        <title>Multi-omics assisted identification of the key and species-specific regulatory components of drought-tolerant mechanisms in Gossypium stocksii.</title>
        <authorList>
            <person name="Yu D."/>
            <person name="Ke L."/>
            <person name="Zhang D."/>
            <person name="Wu Y."/>
            <person name="Sun Y."/>
            <person name="Mei J."/>
            <person name="Sun J."/>
            <person name="Sun Y."/>
        </authorList>
    </citation>
    <scope>NUCLEOTIDE SEQUENCE [LARGE SCALE GENOMIC DNA]</scope>
    <source>
        <strain evidence="2">cv. E1</strain>
        <tissue evidence="1">Leaf</tissue>
    </source>
</reference>
<evidence type="ECO:0000313" key="1">
    <source>
        <dbReference type="EMBL" id="KAH1063340.1"/>
    </source>
</evidence>
<comment type="caution">
    <text evidence="1">The sequence shown here is derived from an EMBL/GenBank/DDBJ whole genome shotgun (WGS) entry which is preliminary data.</text>
</comment>
<sequence>MASFMLLHANQSSTFSKSNGYNDVNCVDFFIRTLLERELDMLNRLREVVSSKVLVPEEKDRLIWIHDNKGVFLVKKLLELLIEEGVEDISFIFDKI</sequence>
<dbReference type="AlphaFoldDB" id="A0A9D3ZSJ5"/>
<proteinExistence type="predicted"/>
<accession>A0A9D3ZSJ5</accession>
<name>A0A9D3ZSJ5_9ROSI</name>
<protein>
    <submittedName>
        <fullName evidence="1">Uncharacterized protein</fullName>
    </submittedName>
</protein>
<gene>
    <name evidence="1" type="ORF">J1N35_028327</name>
</gene>